<dbReference type="Proteomes" id="UP001075001">
    <property type="component" value="Unassembled WGS sequence"/>
</dbReference>
<gene>
    <name evidence="5" type="ORF">OXR69_004375</name>
</gene>
<evidence type="ECO:0000313" key="5">
    <source>
        <dbReference type="EMBL" id="MDG1641122.1"/>
    </source>
</evidence>
<dbReference type="InterPro" id="IPR012337">
    <property type="entry name" value="RNaseH-like_sf"/>
</dbReference>
<organism evidence="5 6">
    <name type="scientific">Klebsiella huaxiensis</name>
    <dbReference type="NCBI Taxonomy" id="2153354"/>
    <lineage>
        <taxon>Bacteria</taxon>
        <taxon>Pseudomonadati</taxon>
        <taxon>Pseudomonadota</taxon>
        <taxon>Gammaproteobacteria</taxon>
        <taxon>Enterobacterales</taxon>
        <taxon>Enterobacteriaceae</taxon>
        <taxon>Klebsiella/Raoultella group</taxon>
        <taxon>Klebsiella</taxon>
    </lineage>
</organism>
<keyword evidence="6" id="KW-1185">Reference proteome</keyword>
<accession>A0ABT6E6U6</accession>
<evidence type="ECO:0000256" key="3">
    <source>
        <dbReference type="ARBA" id="ARBA00022839"/>
    </source>
</evidence>
<reference evidence="5" key="1">
    <citation type="submission" date="2023-03" db="EMBL/GenBank/DDBJ databases">
        <title>identification of new KPC variant in Klebsiella huaxiensis from the Hospital Sewage Samples in China.</title>
        <authorList>
            <person name="Wu Y."/>
        </authorList>
    </citation>
    <scope>NUCLEOTIDE SEQUENCE</scope>
    <source>
        <strain evidence="5">ZR-9</strain>
    </source>
</reference>
<evidence type="ECO:0000313" key="6">
    <source>
        <dbReference type="Proteomes" id="UP001075001"/>
    </source>
</evidence>
<keyword evidence="1" id="KW-0540">Nuclease</keyword>
<protein>
    <submittedName>
        <fullName evidence="5">3'-5' exonuclease</fullName>
    </submittedName>
</protein>
<dbReference type="Gene3D" id="3.30.420.10">
    <property type="entry name" value="Ribonuclease H-like superfamily/Ribonuclease H"/>
    <property type="match status" value="1"/>
</dbReference>
<evidence type="ECO:0000256" key="1">
    <source>
        <dbReference type="ARBA" id="ARBA00022722"/>
    </source>
</evidence>
<keyword evidence="2" id="KW-0378">Hydrolase</keyword>
<sequence length="275" mass="30460">MDDEDLKARRQAATEADKCFTRGRLRDEFRMKPAPGAAPVKWYKGQYGKYAVYRIADCVSVRKKREPTEKQRLSGIRLARQSRLNSARGQVSARALSWLDKAPLFLDTETTGLGRDAQVIEIGLVDTQGLVVFETRLKPSVSIEPEALAVHGIDVLALSDEPVWPDIVPRLLQAAGNHPLVIFNADYDLRILRQTAVAYDDPASWLDNIQVFCAMNLAADYFGATSRYGSISLANAAHQAGVLWPDHAHAAVTDARVTAEVVAFIADYYRMLSAE</sequence>
<dbReference type="InterPro" id="IPR013520">
    <property type="entry name" value="Ribonucl_H"/>
</dbReference>
<name>A0ABT6E6U6_9ENTR</name>
<comment type="caution">
    <text evidence="5">The sequence shown here is derived from an EMBL/GenBank/DDBJ whole genome shotgun (WGS) entry which is preliminary data.</text>
</comment>
<dbReference type="PANTHER" id="PTHR30231">
    <property type="entry name" value="DNA POLYMERASE III SUBUNIT EPSILON"/>
    <property type="match status" value="1"/>
</dbReference>
<dbReference type="SUPFAM" id="SSF53098">
    <property type="entry name" value="Ribonuclease H-like"/>
    <property type="match status" value="1"/>
</dbReference>
<evidence type="ECO:0000259" key="4">
    <source>
        <dbReference type="SMART" id="SM00479"/>
    </source>
</evidence>
<proteinExistence type="predicted"/>
<feature type="domain" description="Exonuclease" evidence="4">
    <location>
        <begin position="102"/>
        <end position="271"/>
    </location>
</feature>
<dbReference type="Pfam" id="PF00929">
    <property type="entry name" value="RNase_T"/>
    <property type="match status" value="1"/>
</dbReference>
<dbReference type="EMBL" id="JAPQEX020000001">
    <property type="protein sequence ID" value="MDG1641122.1"/>
    <property type="molecule type" value="Genomic_DNA"/>
</dbReference>
<dbReference type="GO" id="GO:0004527">
    <property type="term" value="F:exonuclease activity"/>
    <property type="evidence" value="ECO:0007669"/>
    <property type="project" value="UniProtKB-KW"/>
</dbReference>
<dbReference type="RefSeq" id="WP_112216387.1">
    <property type="nucleotide sequence ID" value="NZ_CP036175.1"/>
</dbReference>
<dbReference type="CDD" id="cd06127">
    <property type="entry name" value="DEDDh"/>
    <property type="match status" value="1"/>
</dbReference>
<dbReference type="SMART" id="SM00479">
    <property type="entry name" value="EXOIII"/>
    <property type="match status" value="1"/>
</dbReference>
<dbReference type="PANTHER" id="PTHR30231:SF4">
    <property type="entry name" value="PROTEIN NEN2"/>
    <property type="match status" value="1"/>
</dbReference>
<dbReference type="InterPro" id="IPR036397">
    <property type="entry name" value="RNaseH_sf"/>
</dbReference>
<keyword evidence="3 5" id="KW-0269">Exonuclease</keyword>
<evidence type="ECO:0000256" key="2">
    <source>
        <dbReference type="ARBA" id="ARBA00022801"/>
    </source>
</evidence>